<dbReference type="PANTHER" id="PTHR33577:SF7">
    <property type="entry name" value="HEME HALOPEROXIDASE FAMILY PROFILE DOMAIN-CONTAINING PROTEIN"/>
    <property type="match status" value="1"/>
</dbReference>
<dbReference type="InterPro" id="IPR000028">
    <property type="entry name" value="Chloroperoxidase"/>
</dbReference>
<protein>
    <submittedName>
        <fullName evidence="10">Glutathione synthetase</fullName>
    </submittedName>
</protein>
<evidence type="ECO:0000259" key="9">
    <source>
        <dbReference type="PROSITE" id="PS51405"/>
    </source>
</evidence>
<organism evidence="10 11">
    <name type="scientific">Sphaceloma murrayae</name>
    <dbReference type="NCBI Taxonomy" id="2082308"/>
    <lineage>
        <taxon>Eukaryota</taxon>
        <taxon>Fungi</taxon>
        <taxon>Dikarya</taxon>
        <taxon>Ascomycota</taxon>
        <taxon>Pezizomycotina</taxon>
        <taxon>Dothideomycetes</taxon>
        <taxon>Dothideomycetidae</taxon>
        <taxon>Myriangiales</taxon>
        <taxon>Elsinoaceae</taxon>
        <taxon>Sphaceloma</taxon>
    </lineage>
</organism>
<evidence type="ECO:0000256" key="5">
    <source>
        <dbReference type="ARBA" id="ARBA00023002"/>
    </source>
</evidence>
<keyword evidence="3" id="KW-0349">Heme</keyword>
<evidence type="ECO:0000313" key="11">
    <source>
        <dbReference type="Proteomes" id="UP000243797"/>
    </source>
</evidence>
<evidence type="ECO:0000256" key="4">
    <source>
        <dbReference type="ARBA" id="ARBA00022723"/>
    </source>
</evidence>
<keyword evidence="6" id="KW-0408">Iron</keyword>
<evidence type="ECO:0000313" key="10">
    <source>
        <dbReference type="EMBL" id="PNS18389.1"/>
    </source>
</evidence>
<evidence type="ECO:0000256" key="3">
    <source>
        <dbReference type="ARBA" id="ARBA00022617"/>
    </source>
</evidence>
<comment type="cofactor">
    <cofactor evidence="1">
        <name>heme b</name>
        <dbReference type="ChEBI" id="CHEBI:60344"/>
    </cofactor>
</comment>
<keyword evidence="11" id="KW-1185">Reference proteome</keyword>
<accession>A0A2K1QTP5</accession>
<dbReference type="PROSITE" id="PS51405">
    <property type="entry name" value="HEME_HALOPEROXIDASE"/>
    <property type="match status" value="1"/>
</dbReference>
<dbReference type="InterPro" id="IPR036851">
    <property type="entry name" value="Chloroperoxidase-like_sf"/>
</dbReference>
<evidence type="ECO:0000256" key="7">
    <source>
        <dbReference type="ARBA" id="ARBA00025795"/>
    </source>
</evidence>
<comment type="caution">
    <text evidence="10">The sequence shown here is derived from an EMBL/GenBank/DDBJ whole genome shotgun (WGS) entry which is preliminary data.</text>
</comment>
<dbReference type="OrthoDB" id="407298at2759"/>
<feature type="domain" description="Heme haloperoxidase family profile" evidence="9">
    <location>
        <begin position="1"/>
        <end position="190"/>
    </location>
</feature>
<name>A0A2K1QTP5_9PEZI</name>
<proteinExistence type="inferred from homology"/>
<dbReference type="SUPFAM" id="SSF47571">
    <property type="entry name" value="Cloroperoxidase"/>
    <property type="match status" value="1"/>
</dbReference>
<dbReference type="GO" id="GO:0046872">
    <property type="term" value="F:metal ion binding"/>
    <property type="evidence" value="ECO:0007669"/>
    <property type="project" value="UniProtKB-KW"/>
</dbReference>
<dbReference type="Gene3D" id="1.10.489.10">
    <property type="entry name" value="Chloroperoxidase-like"/>
    <property type="match status" value="1"/>
</dbReference>
<evidence type="ECO:0000256" key="1">
    <source>
        <dbReference type="ARBA" id="ARBA00001970"/>
    </source>
</evidence>
<sequence length="226" mass="25211">MLNTLANHGYLPRSGLNVTLDNAVNAMKTALNMDPALATALWKTGITTNPEPNAQAFTLKQLRQHNLIEHDASISRQDAFFGNNWEFNQTIFDSTRQFWTNETLDRFQLANGKIFRGLQSKAFNPTYFFTPTYEKFSLIEMAAPVTAFGDVQAVTVNRTLVEYFFENERLPFELGWRVRPDAVGPADMNRLIGIIAEAASFINGKLPSSPPEKKPAAGLIVQPGQA</sequence>
<dbReference type="EMBL" id="NKHZ01000041">
    <property type="protein sequence ID" value="PNS18389.1"/>
    <property type="molecule type" value="Genomic_DNA"/>
</dbReference>
<evidence type="ECO:0000256" key="8">
    <source>
        <dbReference type="SAM" id="MobiDB-lite"/>
    </source>
</evidence>
<dbReference type="Pfam" id="PF01328">
    <property type="entry name" value="Peroxidase_2"/>
    <property type="match status" value="1"/>
</dbReference>
<dbReference type="InParanoid" id="A0A2K1QTP5"/>
<reference evidence="10 11" key="1">
    <citation type="submission" date="2017-06" db="EMBL/GenBank/DDBJ databases">
        <title>Draft genome sequence of a variant of Elsinoe murrayae.</title>
        <authorList>
            <person name="Cheng Q."/>
        </authorList>
    </citation>
    <scope>NUCLEOTIDE SEQUENCE [LARGE SCALE GENOMIC DNA]</scope>
    <source>
        <strain evidence="10 11">CQ-2017a</strain>
    </source>
</reference>
<dbReference type="PANTHER" id="PTHR33577">
    <property type="entry name" value="STERIGMATOCYSTIN BIOSYNTHESIS PEROXIDASE STCC-RELATED"/>
    <property type="match status" value="1"/>
</dbReference>
<dbReference type="GO" id="GO:0004601">
    <property type="term" value="F:peroxidase activity"/>
    <property type="evidence" value="ECO:0007669"/>
    <property type="project" value="UniProtKB-KW"/>
</dbReference>
<dbReference type="AlphaFoldDB" id="A0A2K1QTP5"/>
<dbReference type="Proteomes" id="UP000243797">
    <property type="component" value="Unassembled WGS sequence"/>
</dbReference>
<keyword evidence="4" id="KW-0479">Metal-binding</keyword>
<keyword evidence="2" id="KW-0575">Peroxidase</keyword>
<evidence type="ECO:0000256" key="2">
    <source>
        <dbReference type="ARBA" id="ARBA00022559"/>
    </source>
</evidence>
<gene>
    <name evidence="10" type="ORF">CAC42_6206</name>
</gene>
<evidence type="ECO:0000256" key="6">
    <source>
        <dbReference type="ARBA" id="ARBA00023004"/>
    </source>
</evidence>
<keyword evidence="5" id="KW-0560">Oxidoreductase</keyword>
<comment type="similarity">
    <text evidence="7">Belongs to the chloroperoxidase family.</text>
</comment>
<dbReference type="STRING" id="2082308.A0A2K1QTP5"/>
<feature type="region of interest" description="Disordered" evidence="8">
    <location>
        <begin position="206"/>
        <end position="226"/>
    </location>
</feature>